<dbReference type="AlphaFoldDB" id="A0AAE0HE08"/>
<feature type="region of interest" description="Disordered" evidence="1">
    <location>
        <begin position="18"/>
        <end position="41"/>
    </location>
</feature>
<evidence type="ECO:0000256" key="1">
    <source>
        <dbReference type="SAM" id="MobiDB-lite"/>
    </source>
</evidence>
<dbReference type="EMBL" id="JAUEPN010000005">
    <property type="protein sequence ID" value="KAK3294823.1"/>
    <property type="molecule type" value="Genomic_DNA"/>
</dbReference>
<sequence length="60" mass="6445">MDAQVMPIEDTFSRPLRSKGTRAWTLSRQSTGTAAPGPSSCRTSRYGVTAGVRRAVDVGF</sequence>
<accession>A0AAE0HE08</accession>
<reference evidence="2" key="1">
    <citation type="journal article" date="2023" name="Mol. Phylogenet. Evol.">
        <title>Genome-scale phylogeny and comparative genomics of the fungal order Sordariales.</title>
        <authorList>
            <person name="Hensen N."/>
            <person name="Bonometti L."/>
            <person name="Westerberg I."/>
            <person name="Brannstrom I.O."/>
            <person name="Guillou S."/>
            <person name="Cros-Aarteil S."/>
            <person name="Calhoun S."/>
            <person name="Haridas S."/>
            <person name="Kuo A."/>
            <person name="Mondo S."/>
            <person name="Pangilinan J."/>
            <person name="Riley R."/>
            <person name="LaButti K."/>
            <person name="Andreopoulos B."/>
            <person name="Lipzen A."/>
            <person name="Chen C."/>
            <person name="Yan M."/>
            <person name="Daum C."/>
            <person name="Ng V."/>
            <person name="Clum A."/>
            <person name="Steindorff A."/>
            <person name="Ohm R.A."/>
            <person name="Martin F."/>
            <person name="Silar P."/>
            <person name="Natvig D.O."/>
            <person name="Lalanne C."/>
            <person name="Gautier V."/>
            <person name="Ament-Velasquez S.L."/>
            <person name="Kruys A."/>
            <person name="Hutchinson M.I."/>
            <person name="Powell A.J."/>
            <person name="Barry K."/>
            <person name="Miller A.N."/>
            <person name="Grigoriev I.V."/>
            <person name="Debuchy R."/>
            <person name="Gladieux P."/>
            <person name="Hiltunen Thoren M."/>
            <person name="Johannesson H."/>
        </authorList>
    </citation>
    <scope>NUCLEOTIDE SEQUENCE</scope>
    <source>
        <strain evidence="2">CBS 168.71</strain>
    </source>
</reference>
<dbReference type="GeneID" id="87841123"/>
<gene>
    <name evidence="2" type="ORF">B0H64DRAFT_401659</name>
</gene>
<evidence type="ECO:0000313" key="2">
    <source>
        <dbReference type="EMBL" id="KAK3294823.1"/>
    </source>
</evidence>
<name>A0AAE0HE08_9PEZI</name>
<feature type="compositionally biased region" description="Polar residues" evidence="1">
    <location>
        <begin position="24"/>
        <end position="33"/>
    </location>
</feature>
<evidence type="ECO:0000313" key="3">
    <source>
        <dbReference type="Proteomes" id="UP001278766"/>
    </source>
</evidence>
<comment type="caution">
    <text evidence="2">The sequence shown here is derived from an EMBL/GenBank/DDBJ whole genome shotgun (WGS) entry which is preliminary data.</text>
</comment>
<dbReference type="RefSeq" id="XP_062658337.1">
    <property type="nucleotide sequence ID" value="XM_062804175.1"/>
</dbReference>
<proteinExistence type="predicted"/>
<dbReference type="Proteomes" id="UP001278766">
    <property type="component" value="Unassembled WGS sequence"/>
</dbReference>
<organism evidence="2 3">
    <name type="scientific">Chaetomium fimeti</name>
    <dbReference type="NCBI Taxonomy" id="1854472"/>
    <lineage>
        <taxon>Eukaryota</taxon>
        <taxon>Fungi</taxon>
        <taxon>Dikarya</taxon>
        <taxon>Ascomycota</taxon>
        <taxon>Pezizomycotina</taxon>
        <taxon>Sordariomycetes</taxon>
        <taxon>Sordariomycetidae</taxon>
        <taxon>Sordariales</taxon>
        <taxon>Chaetomiaceae</taxon>
        <taxon>Chaetomium</taxon>
    </lineage>
</organism>
<reference evidence="2" key="2">
    <citation type="submission" date="2023-06" db="EMBL/GenBank/DDBJ databases">
        <authorList>
            <consortium name="Lawrence Berkeley National Laboratory"/>
            <person name="Haridas S."/>
            <person name="Hensen N."/>
            <person name="Bonometti L."/>
            <person name="Westerberg I."/>
            <person name="Brannstrom I.O."/>
            <person name="Guillou S."/>
            <person name="Cros-Aarteil S."/>
            <person name="Calhoun S."/>
            <person name="Kuo A."/>
            <person name="Mondo S."/>
            <person name="Pangilinan J."/>
            <person name="Riley R."/>
            <person name="Labutti K."/>
            <person name="Andreopoulos B."/>
            <person name="Lipzen A."/>
            <person name="Chen C."/>
            <person name="Yanf M."/>
            <person name="Daum C."/>
            <person name="Ng V."/>
            <person name="Clum A."/>
            <person name="Steindorff A."/>
            <person name="Ohm R."/>
            <person name="Martin F."/>
            <person name="Silar P."/>
            <person name="Natvig D."/>
            <person name="Lalanne C."/>
            <person name="Gautier V."/>
            <person name="Ament-Velasquez S.L."/>
            <person name="Kruys A."/>
            <person name="Hutchinson M.I."/>
            <person name="Powell A.J."/>
            <person name="Barry K."/>
            <person name="Miller A.N."/>
            <person name="Grigoriev I.V."/>
            <person name="Debuchy R."/>
            <person name="Gladieux P."/>
            <person name="Thoren M.H."/>
            <person name="Johannesson H."/>
        </authorList>
    </citation>
    <scope>NUCLEOTIDE SEQUENCE</scope>
    <source>
        <strain evidence="2">CBS 168.71</strain>
    </source>
</reference>
<protein>
    <submittedName>
        <fullName evidence="2">Uncharacterized protein</fullName>
    </submittedName>
</protein>
<keyword evidence="3" id="KW-1185">Reference proteome</keyword>